<comment type="caution">
    <text evidence="20">The sequence shown here is derived from an EMBL/GenBank/DDBJ whole genome shotgun (WGS) entry which is preliminary data.</text>
</comment>
<dbReference type="SUPFAM" id="SSF81464">
    <property type="entry name" value="Cytochrome c oxidase subunit II-like, transmembrane region"/>
    <property type="match status" value="1"/>
</dbReference>
<evidence type="ECO:0000256" key="16">
    <source>
        <dbReference type="SAM" id="MobiDB-lite"/>
    </source>
</evidence>
<dbReference type="GO" id="GO:0016020">
    <property type="term" value="C:membrane"/>
    <property type="evidence" value="ECO:0007669"/>
    <property type="project" value="UniProtKB-SubCell"/>
</dbReference>
<keyword evidence="5" id="KW-0679">Respiratory chain</keyword>
<keyword evidence="6 17" id="KW-0812">Transmembrane</keyword>
<evidence type="ECO:0000256" key="13">
    <source>
        <dbReference type="ARBA" id="ARBA00024688"/>
    </source>
</evidence>
<evidence type="ECO:0000256" key="2">
    <source>
        <dbReference type="ARBA" id="ARBA00007866"/>
    </source>
</evidence>
<evidence type="ECO:0000256" key="12">
    <source>
        <dbReference type="ARBA" id="ARBA00023136"/>
    </source>
</evidence>
<keyword evidence="11" id="KW-0186">Copper</keyword>
<feature type="compositionally biased region" description="Acidic residues" evidence="16">
    <location>
        <begin position="297"/>
        <end position="306"/>
    </location>
</feature>
<keyword evidence="10 17" id="KW-1133">Transmembrane helix</keyword>
<feature type="chain" id="PRO_5016399134" description="cytochrome-c oxidase" evidence="18">
    <location>
        <begin position="36"/>
        <end position="306"/>
    </location>
</feature>
<dbReference type="GO" id="GO:0005507">
    <property type="term" value="F:copper ion binding"/>
    <property type="evidence" value="ECO:0007669"/>
    <property type="project" value="InterPro"/>
</dbReference>
<dbReference type="Gene3D" id="1.10.287.90">
    <property type="match status" value="1"/>
</dbReference>
<dbReference type="CDD" id="cd13919">
    <property type="entry name" value="CuRO_HCO_II_like_5"/>
    <property type="match status" value="1"/>
</dbReference>
<feature type="transmembrane region" description="Helical" evidence="17">
    <location>
        <begin position="65"/>
        <end position="87"/>
    </location>
</feature>
<dbReference type="InterPro" id="IPR008972">
    <property type="entry name" value="Cupredoxin"/>
</dbReference>
<dbReference type="PROSITE" id="PS51257">
    <property type="entry name" value="PROKAR_LIPOPROTEIN"/>
    <property type="match status" value="1"/>
</dbReference>
<keyword evidence="8" id="KW-1278">Translocase</keyword>
<dbReference type="Proteomes" id="UP000245469">
    <property type="component" value="Unassembled WGS sequence"/>
</dbReference>
<comment type="similarity">
    <text evidence="2">Belongs to the cytochrome c oxidase subunit 2 family.</text>
</comment>
<accession>A0A316AIU1</accession>
<dbReference type="OrthoDB" id="9781261at2"/>
<keyword evidence="9" id="KW-0249">Electron transport</keyword>
<evidence type="ECO:0000256" key="6">
    <source>
        <dbReference type="ARBA" id="ARBA00022692"/>
    </source>
</evidence>
<keyword evidence="4" id="KW-0813">Transport</keyword>
<dbReference type="InterPro" id="IPR014222">
    <property type="entry name" value="Cyt_c_oxidase_su2"/>
</dbReference>
<keyword evidence="18" id="KW-0732">Signal</keyword>
<dbReference type="Gene3D" id="2.60.40.420">
    <property type="entry name" value="Cupredoxins - blue copper proteins"/>
    <property type="match status" value="1"/>
</dbReference>
<keyword evidence="12 17" id="KW-0472">Membrane</keyword>
<dbReference type="InterPro" id="IPR001505">
    <property type="entry name" value="Copper_CuA"/>
</dbReference>
<dbReference type="EC" id="7.1.1.9" evidence="3"/>
<dbReference type="PRINTS" id="PR01166">
    <property type="entry name" value="CYCOXIDASEII"/>
</dbReference>
<evidence type="ECO:0000313" key="21">
    <source>
        <dbReference type="Proteomes" id="UP000245469"/>
    </source>
</evidence>
<evidence type="ECO:0000256" key="7">
    <source>
        <dbReference type="ARBA" id="ARBA00022723"/>
    </source>
</evidence>
<evidence type="ECO:0000259" key="19">
    <source>
        <dbReference type="PROSITE" id="PS50857"/>
    </source>
</evidence>
<dbReference type="EMBL" id="QGDQ01000024">
    <property type="protein sequence ID" value="PWJ49867.1"/>
    <property type="molecule type" value="Genomic_DNA"/>
</dbReference>
<dbReference type="SUPFAM" id="SSF49503">
    <property type="entry name" value="Cupredoxins"/>
    <property type="match status" value="1"/>
</dbReference>
<dbReference type="AlphaFoldDB" id="A0A316AIU1"/>
<dbReference type="Pfam" id="PF00116">
    <property type="entry name" value="COX2"/>
    <property type="match status" value="1"/>
</dbReference>
<proteinExistence type="inferred from homology"/>
<evidence type="ECO:0000256" key="18">
    <source>
        <dbReference type="SAM" id="SignalP"/>
    </source>
</evidence>
<evidence type="ECO:0000256" key="3">
    <source>
        <dbReference type="ARBA" id="ARBA00012949"/>
    </source>
</evidence>
<dbReference type="InterPro" id="IPR036257">
    <property type="entry name" value="Cyt_c_oxidase_su2_TM_sf"/>
</dbReference>
<comment type="function">
    <text evidence="13">Subunits I and II form the functional core of the enzyme complex. Electrons originating in cytochrome c are transferred via heme a and Cu(A) to the binuclear center formed by heme a3 and Cu(B).</text>
</comment>
<dbReference type="PANTHER" id="PTHR22888">
    <property type="entry name" value="CYTOCHROME C OXIDASE, SUBUNIT II"/>
    <property type="match status" value="1"/>
</dbReference>
<keyword evidence="7" id="KW-0479">Metal-binding</keyword>
<feature type="signal peptide" evidence="18">
    <location>
        <begin position="1"/>
        <end position="35"/>
    </location>
</feature>
<name>A0A316AIU1_9ACTN</name>
<dbReference type="PROSITE" id="PS50857">
    <property type="entry name" value="COX2_CUA"/>
    <property type="match status" value="1"/>
</dbReference>
<gene>
    <name evidence="20" type="ORF">BXY45_12433</name>
</gene>
<evidence type="ECO:0000256" key="14">
    <source>
        <dbReference type="ARBA" id="ARBA00031399"/>
    </source>
</evidence>
<dbReference type="GO" id="GO:0016491">
    <property type="term" value="F:oxidoreductase activity"/>
    <property type="evidence" value="ECO:0007669"/>
    <property type="project" value="InterPro"/>
</dbReference>
<comment type="catalytic activity">
    <reaction evidence="15">
        <text>4 Fe(II)-[cytochrome c] + O2 + 8 H(+)(in) = 4 Fe(III)-[cytochrome c] + 2 H2O + 4 H(+)(out)</text>
        <dbReference type="Rhea" id="RHEA:11436"/>
        <dbReference type="Rhea" id="RHEA-COMP:10350"/>
        <dbReference type="Rhea" id="RHEA-COMP:14399"/>
        <dbReference type="ChEBI" id="CHEBI:15377"/>
        <dbReference type="ChEBI" id="CHEBI:15378"/>
        <dbReference type="ChEBI" id="CHEBI:15379"/>
        <dbReference type="ChEBI" id="CHEBI:29033"/>
        <dbReference type="ChEBI" id="CHEBI:29034"/>
        <dbReference type="EC" id="7.1.1.9"/>
    </reaction>
</comment>
<evidence type="ECO:0000313" key="20">
    <source>
        <dbReference type="EMBL" id="PWJ49867.1"/>
    </source>
</evidence>
<dbReference type="NCBIfam" id="TIGR02866">
    <property type="entry name" value="CoxB"/>
    <property type="match status" value="1"/>
</dbReference>
<organism evidence="20 21">
    <name type="scientific">Quadrisphaera granulorum</name>
    <dbReference type="NCBI Taxonomy" id="317664"/>
    <lineage>
        <taxon>Bacteria</taxon>
        <taxon>Bacillati</taxon>
        <taxon>Actinomycetota</taxon>
        <taxon>Actinomycetes</taxon>
        <taxon>Kineosporiales</taxon>
        <taxon>Kineosporiaceae</taxon>
        <taxon>Quadrisphaera</taxon>
    </lineage>
</organism>
<evidence type="ECO:0000256" key="5">
    <source>
        <dbReference type="ARBA" id="ARBA00022660"/>
    </source>
</evidence>
<feature type="domain" description="Cytochrome oxidase subunit II copper A binding" evidence="19">
    <location>
        <begin position="140"/>
        <end position="271"/>
    </location>
</feature>
<reference evidence="20 21" key="1">
    <citation type="submission" date="2018-03" db="EMBL/GenBank/DDBJ databases">
        <title>Genomic Encyclopedia of Archaeal and Bacterial Type Strains, Phase II (KMG-II): from individual species to whole genera.</title>
        <authorList>
            <person name="Goeker M."/>
        </authorList>
    </citation>
    <scope>NUCLEOTIDE SEQUENCE [LARGE SCALE GENOMIC DNA]</scope>
    <source>
        <strain evidence="20 21">DSM 44889</strain>
    </source>
</reference>
<dbReference type="PROSITE" id="PS00078">
    <property type="entry name" value="COX2"/>
    <property type="match status" value="1"/>
</dbReference>
<dbReference type="GO" id="GO:0042773">
    <property type="term" value="P:ATP synthesis coupled electron transport"/>
    <property type="evidence" value="ECO:0007669"/>
    <property type="project" value="TreeGrafter"/>
</dbReference>
<feature type="region of interest" description="Disordered" evidence="16">
    <location>
        <begin position="278"/>
        <end position="306"/>
    </location>
</feature>
<dbReference type="GO" id="GO:0004129">
    <property type="term" value="F:cytochrome-c oxidase activity"/>
    <property type="evidence" value="ECO:0007669"/>
    <property type="project" value="UniProtKB-EC"/>
</dbReference>
<feature type="transmembrane region" description="Helical" evidence="17">
    <location>
        <begin position="108"/>
        <end position="128"/>
    </location>
</feature>
<evidence type="ECO:0000256" key="11">
    <source>
        <dbReference type="ARBA" id="ARBA00023008"/>
    </source>
</evidence>
<comment type="subcellular location">
    <subcellularLocation>
        <location evidence="1">Membrane</location>
        <topology evidence="1">Multi-pass membrane protein</topology>
    </subcellularLocation>
</comment>
<evidence type="ECO:0000256" key="10">
    <source>
        <dbReference type="ARBA" id="ARBA00022989"/>
    </source>
</evidence>
<sequence length="306" mass="33552">MSQQHRSGPTGTRRASVAWGVVALAATALTSGCTAAVNDDVKRGWLPPETEGATTTTALSEHLWVGSWIAALVVGVITWGVMLYAIVKFRRRKGEAGLPAQLRYNVPVEMLFTIMPLFMVAVLFYFTARDQHILENRYQEPEVNIEVVGKRWAWDFNYTDSGVYDTGIQAAQTPDGLDFDVPGTIPTLYLPVDKKIELKLTARDVIHDFYVPAFSYKKDVIPGHTNYMAITPTKTGDYIGRCAELCGEGHSRMIFKVKVVSQADYDQHMEDLRAAGNVGELSPDIGPAHSVPGEGQAETDSEGANG</sequence>
<evidence type="ECO:0000256" key="1">
    <source>
        <dbReference type="ARBA" id="ARBA00004141"/>
    </source>
</evidence>
<protein>
    <recommendedName>
        <fullName evidence="3">cytochrome-c oxidase</fullName>
        <ecNumber evidence="3">7.1.1.9</ecNumber>
    </recommendedName>
    <alternativeName>
        <fullName evidence="14">Cytochrome aa3 subunit 2</fullName>
    </alternativeName>
</protein>
<evidence type="ECO:0000256" key="8">
    <source>
        <dbReference type="ARBA" id="ARBA00022967"/>
    </source>
</evidence>
<evidence type="ECO:0000256" key="9">
    <source>
        <dbReference type="ARBA" id="ARBA00022982"/>
    </source>
</evidence>
<dbReference type="InterPro" id="IPR002429">
    <property type="entry name" value="CcO_II-like_C"/>
</dbReference>
<evidence type="ECO:0000256" key="17">
    <source>
        <dbReference type="SAM" id="Phobius"/>
    </source>
</evidence>
<keyword evidence="21" id="KW-1185">Reference proteome</keyword>
<dbReference type="InterPro" id="IPR045187">
    <property type="entry name" value="CcO_II"/>
</dbReference>
<dbReference type="PANTHER" id="PTHR22888:SF9">
    <property type="entry name" value="CYTOCHROME C OXIDASE SUBUNIT 2"/>
    <property type="match status" value="1"/>
</dbReference>
<evidence type="ECO:0000256" key="15">
    <source>
        <dbReference type="ARBA" id="ARBA00047816"/>
    </source>
</evidence>
<evidence type="ECO:0000256" key="4">
    <source>
        <dbReference type="ARBA" id="ARBA00022448"/>
    </source>
</evidence>